<evidence type="ECO:0000313" key="2">
    <source>
        <dbReference type="EMBL" id="QDT37915.1"/>
    </source>
</evidence>
<evidence type="ECO:0000259" key="1">
    <source>
        <dbReference type="PROSITE" id="PS51154"/>
    </source>
</evidence>
<dbReference type="Pfam" id="PF01661">
    <property type="entry name" value="Macro"/>
    <property type="match status" value="1"/>
</dbReference>
<keyword evidence="3" id="KW-1185">Reference proteome</keyword>
<dbReference type="Gene3D" id="3.40.220.10">
    <property type="entry name" value="Leucine Aminopeptidase, subunit E, domain 1"/>
    <property type="match status" value="1"/>
</dbReference>
<keyword evidence="2" id="KW-0378">Hydrolase</keyword>
<name>A0A517R1Z6_9PLAN</name>
<feature type="domain" description="Macro" evidence="1">
    <location>
        <begin position="34"/>
        <end position="215"/>
    </location>
</feature>
<sequence>MTGVLYIGRRCGDYRRNPDRFQPRDSSDSIPLTIYVEMRRTISGCDLELVRGDITEQLVDAIVNAANAHLAGGGGVDGAIHKAAGPEIMAETDRRYPEGCPTGSAVATTAGKLNAKYVFHAVGPRWRGGGDGEEQKLRSAIRVCLDLAVEHNCESIAFPAISTGVYGYPIDLAAEATIDEIGSWMKNTDRKIVVRIVLFSEGAIGQFSRVLENYS</sequence>
<dbReference type="SMART" id="SM00506">
    <property type="entry name" value="A1pp"/>
    <property type="match status" value="1"/>
</dbReference>
<dbReference type="KEGG" id="svp:Pan189_22980"/>
<evidence type="ECO:0000313" key="3">
    <source>
        <dbReference type="Proteomes" id="UP000317318"/>
    </source>
</evidence>
<dbReference type="InterPro" id="IPR043472">
    <property type="entry name" value="Macro_dom-like"/>
</dbReference>
<protein>
    <submittedName>
        <fullName evidence="2">O-acetyl-ADP-ribose deacetylase</fullName>
        <ecNumber evidence="2">3.5.1.-</ecNumber>
    </submittedName>
</protein>
<accession>A0A517R1Z6</accession>
<dbReference type="CDD" id="cd02908">
    <property type="entry name" value="Macro_OAADPr_deacetylase"/>
    <property type="match status" value="1"/>
</dbReference>
<organism evidence="2 3">
    <name type="scientific">Stratiformator vulcanicus</name>
    <dbReference type="NCBI Taxonomy" id="2527980"/>
    <lineage>
        <taxon>Bacteria</taxon>
        <taxon>Pseudomonadati</taxon>
        <taxon>Planctomycetota</taxon>
        <taxon>Planctomycetia</taxon>
        <taxon>Planctomycetales</taxon>
        <taxon>Planctomycetaceae</taxon>
        <taxon>Stratiformator</taxon>
    </lineage>
</organism>
<dbReference type="AlphaFoldDB" id="A0A517R1Z6"/>
<dbReference type="EMBL" id="CP036268">
    <property type="protein sequence ID" value="QDT37915.1"/>
    <property type="molecule type" value="Genomic_DNA"/>
</dbReference>
<dbReference type="GO" id="GO:0016787">
    <property type="term" value="F:hydrolase activity"/>
    <property type="evidence" value="ECO:0007669"/>
    <property type="project" value="UniProtKB-KW"/>
</dbReference>
<dbReference type="Proteomes" id="UP000317318">
    <property type="component" value="Chromosome"/>
</dbReference>
<gene>
    <name evidence="2" type="primary">ymdB</name>
    <name evidence="2" type="ORF">Pan189_22980</name>
</gene>
<reference evidence="2 3" key="1">
    <citation type="submission" date="2019-02" db="EMBL/GenBank/DDBJ databases">
        <title>Deep-cultivation of Planctomycetes and their phenomic and genomic characterization uncovers novel biology.</title>
        <authorList>
            <person name="Wiegand S."/>
            <person name="Jogler M."/>
            <person name="Boedeker C."/>
            <person name="Pinto D."/>
            <person name="Vollmers J."/>
            <person name="Rivas-Marin E."/>
            <person name="Kohn T."/>
            <person name="Peeters S.H."/>
            <person name="Heuer A."/>
            <person name="Rast P."/>
            <person name="Oberbeckmann S."/>
            <person name="Bunk B."/>
            <person name="Jeske O."/>
            <person name="Meyerdierks A."/>
            <person name="Storesund J.E."/>
            <person name="Kallscheuer N."/>
            <person name="Luecker S."/>
            <person name="Lage O.M."/>
            <person name="Pohl T."/>
            <person name="Merkel B.J."/>
            <person name="Hornburger P."/>
            <person name="Mueller R.-W."/>
            <person name="Bruemmer F."/>
            <person name="Labrenz M."/>
            <person name="Spormann A.M."/>
            <person name="Op den Camp H."/>
            <person name="Overmann J."/>
            <person name="Amann R."/>
            <person name="Jetten M.S.M."/>
            <person name="Mascher T."/>
            <person name="Medema M.H."/>
            <person name="Devos D.P."/>
            <person name="Kaster A.-K."/>
            <person name="Ovreas L."/>
            <person name="Rohde M."/>
            <person name="Galperin M.Y."/>
            <person name="Jogler C."/>
        </authorList>
    </citation>
    <scope>NUCLEOTIDE SEQUENCE [LARGE SCALE GENOMIC DNA]</scope>
    <source>
        <strain evidence="2 3">Pan189</strain>
    </source>
</reference>
<dbReference type="PANTHER" id="PTHR11106">
    <property type="entry name" value="GANGLIOSIDE INDUCED DIFFERENTIATION ASSOCIATED PROTEIN 2-RELATED"/>
    <property type="match status" value="1"/>
</dbReference>
<dbReference type="EC" id="3.5.1.-" evidence="2"/>
<dbReference type="PROSITE" id="PS51154">
    <property type="entry name" value="MACRO"/>
    <property type="match status" value="1"/>
</dbReference>
<dbReference type="SUPFAM" id="SSF52949">
    <property type="entry name" value="Macro domain-like"/>
    <property type="match status" value="1"/>
</dbReference>
<proteinExistence type="predicted"/>
<dbReference type="PANTHER" id="PTHR11106:SF27">
    <property type="entry name" value="MACRO DOMAIN-CONTAINING PROTEIN"/>
    <property type="match status" value="1"/>
</dbReference>
<dbReference type="InterPro" id="IPR002589">
    <property type="entry name" value="Macro_dom"/>
</dbReference>